<feature type="transmembrane region" description="Helical" evidence="6">
    <location>
        <begin position="92"/>
        <end position="112"/>
    </location>
</feature>
<feature type="transmembrane region" description="Helical" evidence="6">
    <location>
        <begin position="147"/>
        <end position="169"/>
    </location>
</feature>
<feature type="transmembrane region" description="Helical" evidence="6">
    <location>
        <begin position="181"/>
        <end position="200"/>
    </location>
</feature>
<protein>
    <submittedName>
        <fullName evidence="8">Drug/metabolite transporter (DMT)-like permease</fullName>
    </submittedName>
</protein>
<comment type="caution">
    <text evidence="8">The sequence shown here is derived from an EMBL/GenBank/DDBJ whole genome shotgun (WGS) entry which is preliminary data.</text>
</comment>
<feature type="transmembrane region" description="Helical" evidence="6">
    <location>
        <begin position="33"/>
        <end position="53"/>
    </location>
</feature>
<dbReference type="EMBL" id="JADOUF010000001">
    <property type="protein sequence ID" value="MBG6140643.1"/>
    <property type="molecule type" value="Genomic_DNA"/>
</dbReference>
<dbReference type="Pfam" id="PF00892">
    <property type="entry name" value="EamA"/>
    <property type="match status" value="2"/>
</dbReference>
<comment type="subcellular location">
    <subcellularLocation>
        <location evidence="1">Membrane</location>
        <topology evidence="1">Multi-pass membrane protein</topology>
    </subcellularLocation>
</comment>
<dbReference type="SUPFAM" id="SSF103481">
    <property type="entry name" value="Multidrug resistance efflux transporter EmrE"/>
    <property type="match status" value="2"/>
</dbReference>
<proteinExistence type="inferred from homology"/>
<feature type="domain" description="EamA" evidence="7">
    <location>
        <begin position="150"/>
        <end position="285"/>
    </location>
</feature>
<evidence type="ECO:0000256" key="3">
    <source>
        <dbReference type="ARBA" id="ARBA00022692"/>
    </source>
</evidence>
<dbReference type="PANTHER" id="PTHR32322">
    <property type="entry name" value="INNER MEMBRANE TRANSPORTER"/>
    <property type="match status" value="1"/>
</dbReference>
<accession>A0A8J7GH80</accession>
<evidence type="ECO:0000256" key="4">
    <source>
        <dbReference type="ARBA" id="ARBA00022989"/>
    </source>
</evidence>
<dbReference type="RefSeq" id="WP_197007170.1">
    <property type="nucleotide sequence ID" value="NZ_BONS01000005.1"/>
</dbReference>
<evidence type="ECO:0000256" key="1">
    <source>
        <dbReference type="ARBA" id="ARBA00004141"/>
    </source>
</evidence>
<evidence type="ECO:0000256" key="2">
    <source>
        <dbReference type="ARBA" id="ARBA00007362"/>
    </source>
</evidence>
<feature type="transmembrane region" description="Helical" evidence="6">
    <location>
        <begin position="7"/>
        <end position="27"/>
    </location>
</feature>
<dbReference type="PANTHER" id="PTHR32322:SF9">
    <property type="entry name" value="AMINO-ACID METABOLITE EFFLUX PUMP-RELATED"/>
    <property type="match status" value="1"/>
</dbReference>
<feature type="transmembrane region" description="Helical" evidence="6">
    <location>
        <begin position="212"/>
        <end position="232"/>
    </location>
</feature>
<keyword evidence="9" id="KW-1185">Reference proteome</keyword>
<feature type="transmembrane region" description="Helical" evidence="6">
    <location>
        <begin position="65"/>
        <end position="86"/>
    </location>
</feature>
<evidence type="ECO:0000259" key="7">
    <source>
        <dbReference type="Pfam" id="PF00892"/>
    </source>
</evidence>
<comment type="similarity">
    <text evidence="2">Belongs to the EamA transporter family.</text>
</comment>
<feature type="domain" description="EamA" evidence="7">
    <location>
        <begin position="10"/>
        <end position="138"/>
    </location>
</feature>
<dbReference type="InterPro" id="IPR050638">
    <property type="entry name" value="AA-Vitamin_Transporters"/>
</dbReference>
<evidence type="ECO:0000313" key="9">
    <source>
        <dbReference type="Proteomes" id="UP000622552"/>
    </source>
</evidence>
<evidence type="ECO:0000256" key="6">
    <source>
        <dbReference type="SAM" id="Phobius"/>
    </source>
</evidence>
<dbReference type="Proteomes" id="UP000622552">
    <property type="component" value="Unassembled WGS sequence"/>
</dbReference>
<keyword evidence="4 6" id="KW-1133">Transmembrane helix</keyword>
<sequence length="300" mass="31737">MQRGSVFRLAGLALIWGSSFLLIALGLRGFAPIQIVFGRLLFGAGVLLLFVLFTRRSLPRDPMLWLHLGVVSVIANVVPFLLFAVGETEVSSGIAGVLNATTPLWTLLVGYASGHDRRVTALRLAGVVLGFVGVLLIFSPWRSGSEAASWGGLACLTAAALYGVTFIYMDRFIVRRGVESVVLSASQLAVGTLLTLPLLPFLGGLRAPHWHWAPFLAVATLGAVGTGVAYVLNYRLVADEGPTASVVTYLLPVVAVLLGFLLLGEPLSLQVIGGMAIVLIAVSLVRRPTVPAVQTSTNRA</sequence>
<evidence type="ECO:0000313" key="8">
    <source>
        <dbReference type="EMBL" id="MBG6140643.1"/>
    </source>
</evidence>
<feature type="transmembrane region" description="Helical" evidence="6">
    <location>
        <begin position="124"/>
        <end position="141"/>
    </location>
</feature>
<dbReference type="AlphaFoldDB" id="A0A8J7GH80"/>
<dbReference type="InterPro" id="IPR000620">
    <property type="entry name" value="EamA_dom"/>
</dbReference>
<feature type="transmembrane region" description="Helical" evidence="6">
    <location>
        <begin position="244"/>
        <end position="263"/>
    </location>
</feature>
<dbReference type="InterPro" id="IPR037185">
    <property type="entry name" value="EmrE-like"/>
</dbReference>
<evidence type="ECO:0000256" key="5">
    <source>
        <dbReference type="ARBA" id="ARBA00023136"/>
    </source>
</evidence>
<gene>
    <name evidence="8" type="ORF">IW245_006837</name>
</gene>
<organism evidence="8 9">
    <name type="scientific">Longispora fulva</name>
    <dbReference type="NCBI Taxonomy" id="619741"/>
    <lineage>
        <taxon>Bacteria</taxon>
        <taxon>Bacillati</taxon>
        <taxon>Actinomycetota</taxon>
        <taxon>Actinomycetes</taxon>
        <taxon>Micromonosporales</taxon>
        <taxon>Micromonosporaceae</taxon>
        <taxon>Longispora</taxon>
    </lineage>
</organism>
<feature type="transmembrane region" description="Helical" evidence="6">
    <location>
        <begin position="269"/>
        <end position="285"/>
    </location>
</feature>
<keyword evidence="3 6" id="KW-0812">Transmembrane</keyword>
<reference evidence="8" key="1">
    <citation type="submission" date="2020-11" db="EMBL/GenBank/DDBJ databases">
        <title>Sequencing the genomes of 1000 actinobacteria strains.</title>
        <authorList>
            <person name="Klenk H.-P."/>
        </authorList>
    </citation>
    <scope>NUCLEOTIDE SEQUENCE</scope>
    <source>
        <strain evidence="8">DSM 45356</strain>
    </source>
</reference>
<name>A0A8J7GH80_9ACTN</name>
<dbReference type="GO" id="GO:0016020">
    <property type="term" value="C:membrane"/>
    <property type="evidence" value="ECO:0007669"/>
    <property type="project" value="UniProtKB-SubCell"/>
</dbReference>
<keyword evidence="5 6" id="KW-0472">Membrane</keyword>